<protein>
    <submittedName>
        <fullName evidence="2">Uncharacterized protein</fullName>
    </submittedName>
</protein>
<evidence type="ECO:0000313" key="3">
    <source>
        <dbReference type="Proteomes" id="UP000229901"/>
    </source>
</evidence>
<gene>
    <name evidence="2" type="ORF">COT97_01990</name>
</gene>
<keyword evidence="1" id="KW-0472">Membrane</keyword>
<organism evidence="2 3">
    <name type="scientific">Candidatus Falkowbacteria bacterium CG10_big_fil_rev_8_21_14_0_10_39_11</name>
    <dbReference type="NCBI Taxonomy" id="1974565"/>
    <lineage>
        <taxon>Bacteria</taxon>
        <taxon>Candidatus Falkowiibacteriota</taxon>
    </lineage>
</organism>
<evidence type="ECO:0000256" key="1">
    <source>
        <dbReference type="SAM" id="Phobius"/>
    </source>
</evidence>
<accession>A0A2H0V599</accession>
<proteinExistence type="predicted"/>
<feature type="transmembrane region" description="Helical" evidence="1">
    <location>
        <begin position="6"/>
        <end position="24"/>
    </location>
</feature>
<sequence>MDTIAALFSLGTVVLLIISLQARYKNNAKLIILIIATAILCAAANLLAFIFVIKNENTYFFNFICDLFILGTQILRLYLLKTNPPTRSNNVR</sequence>
<comment type="caution">
    <text evidence="2">The sequence shown here is derived from an EMBL/GenBank/DDBJ whole genome shotgun (WGS) entry which is preliminary data.</text>
</comment>
<dbReference type="Proteomes" id="UP000229901">
    <property type="component" value="Unassembled WGS sequence"/>
</dbReference>
<reference evidence="3" key="1">
    <citation type="submission" date="2017-09" db="EMBL/GenBank/DDBJ databases">
        <title>Depth-based differentiation of microbial function through sediment-hosted aquifers and enrichment of novel symbionts in the deep terrestrial subsurface.</title>
        <authorList>
            <person name="Probst A.J."/>
            <person name="Ladd B."/>
            <person name="Jarett J.K."/>
            <person name="Geller-Mcgrath D.E."/>
            <person name="Sieber C.M.K."/>
            <person name="Emerson J.B."/>
            <person name="Anantharaman K."/>
            <person name="Thomas B.C."/>
            <person name="Malmstrom R."/>
            <person name="Stieglmeier M."/>
            <person name="Klingl A."/>
            <person name="Woyke T."/>
            <person name="Ryan C.M."/>
            <person name="Banfield J.F."/>
        </authorList>
    </citation>
    <scope>NUCLEOTIDE SEQUENCE [LARGE SCALE GENOMIC DNA]</scope>
</reference>
<dbReference type="EMBL" id="PFAP01000011">
    <property type="protein sequence ID" value="PIR94241.1"/>
    <property type="molecule type" value="Genomic_DNA"/>
</dbReference>
<keyword evidence="1" id="KW-1133">Transmembrane helix</keyword>
<feature type="transmembrane region" description="Helical" evidence="1">
    <location>
        <begin position="31"/>
        <end position="53"/>
    </location>
</feature>
<keyword evidence="1" id="KW-0812">Transmembrane</keyword>
<dbReference type="AlphaFoldDB" id="A0A2H0V599"/>
<feature type="transmembrane region" description="Helical" evidence="1">
    <location>
        <begin position="59"/>
        <end position="79"/>
    </location>
</feature>
<evidence type="ECO:0000313" key="2">
    <source>
        <dbReference type="EMBL" id="PIR94241.1"/>
    </source>
</evidence>
<name>A0A2H0V599_9BACT</name>